<dbReference type="EMBL" id="CP009888">
    <property type="protein sequence ID" value="AIY65071.1"/>
    <property type="molecule type" value="Genomic_DNA"/>
</dbReference>
<keyword evidence="9" id="KW-1006">Bacterial flagellum protein export</keyword>
<feature type="domain" description="Essential protein Yae1 N-terminal" evidence="12">
    <location>
        <begin position="83"/>
        <end position="114"/>
    </location>
</feature>
<evidence type="ECO:0000256" key="7">
    <source>
        <dbReference type="ARBA" id="ARBA00022795"/>
    </source>
</evidence>
<evidence type="ECO:0000313" key="14">
    <source>
        <dbReference type="Proteomes" id="UP000030341"/>
    </source>
</evidence>
<dbReference type="PANTHER" id="PTHR34982:SF1">
    <property type="entry name" value="FLAGELLAR ASSEMBLY PROTEIN FLIH"/>
    <property type="match status" value="1"/>
</dbReference>
<dbReference type="InterPro" id="IPR051472">
    <property type="entry name" value="T3SS_Stator/FliH"/>
</dbReference>
<proteinExistence type="inferred from homology"/>
<dbReference type="GO" id="GO:0003774">
    <property type="term" value="F:cytoskeletal motor activity"/>
    <property type="evidence" value="ECO:0007669"/>
    <property type="project" value="InterPro"/>
</dbReference>
<protein>
    <recommendedName>
        <fullName evidence="4">Flagellar assembly protein FliH</fullName>
    </recommendedName>
</protein>
<evidence type="ECO:0000259" key="11">
    <source>
        <dbReference type="Pfam" id="PF02108"/>
    </source>
</evidence>
<reference evidence="13 14" key="1">
    <citation type="submission" date="2014-11" db="EMBL/GenBank/DDBJ databases">
        <title>Complete Genome Sequence of Pseudoalteromonas sp. Strain OCN003 Isolated from Kaneohe Bay, Oahu, Hawaii.</title>
        <authorList>
            <person name="Beurmann S."/>
            <person name="Videau P."/>
            <person name="Ushijima B."/>
            <person name="Smith A.M."/>
            <person name="Aeby G.S."/>
            <person name="Callahan S.M."/>
            <person name="Belcaid M."/>
        </authorList>
    </citation>
    <scope>NUCLEOTIDE SEQUENCE [LARGE SCALE GENOMIC DNA]</scope>
    <source>
        <strain evidence="13 14">OCN003</strain>
    </source>
</reference>
<dbReference type="Pfam" id="PF02108">
    <property type="entry name" value="FliH"/>
    <property type="match status" value="1"/>
</dbReference>
<dbReference type="RefSeq" id="WP_038640617.1">
    <property type="nucleotide sequence ID" value="NZ_CP009888.1"/>
</dbReference>
<dbReference type="PRINTS" id="PR01003">
    <property type="entry name" value="FLGFLIH"/>
</dbReference>
<evidence type="ECO:0000313" key="13">
    <source>
        <dbReference type="EMBL" id="AIY65071.1"/>
    </source>
</evidence>
<evidence type="ECO:0000256" key="3">
    <source>
        <dbReference type="ARBA" id="ARBA00006602"/>
    </source>
</evidence>
<keyword evidence="14" id="KW-1185">Reference proteome</keyword>
<dbReference type="GO" id="GO:0044781">
    <property type="term" value="P:bacterial-type flagellum organization"/>
    <property type="evidence" value="ECO:0007669"/>
    <property type="project" value="UniProtKB-KW"/>
</dbReference>
<keyword evidence="6" id="KW-0963">Cytoplasm</keyword>
<dbReference type="KEGG" id="pseo:OM33_07825"/>
<evidence type="ECO:0000256" key="9">
    <source>
        <dbReference type="ARBA" id="ARBA00023225"/>
    </source>
</evidence>
<sequence length="276" mass="30941">MKLGKYRSGQKIENSEAIESLLESWPIPDVKDERRNLKGRSTAMGKSLEELYQKKQAEQAPEQEEEFTPLSIQEIEQIREEAYQEGHAEGKEAGYQEGFEQGKLEGAQKGYEEGVEQGKQEGFESAKPEIAEKIAQLTKLLDELATPFEQVSNEVEKQVVLLATELAKAVVHGELTVNEKAIFNAMKVATDALKNQHHALEILLNPEDFELVNQAIPAEQLADRNWKLVVEPSITKGGLHINSDNSSIDYSVELRLKEILESFLQEAGIDSQNHDS</sequence>
<keyword evidence="8" id="KW-0653">Protein transport</keyword>
<evidence type="ECO:0000256" key="8">
    <source>
        <dbReference type="ARBA" id="ARBA00022927"/>
    </source>
</evidence>
<dbReference type="InterPro" id="IPR019191">
    <property type="entry name" value="Essential_protein_Yae1_N"/>
</dbReference>
<evidence type="ECO:0000256" key="2">
    <source>
        <dbReference type="ARBA" id="ARBA00004496"/>
    </source>
</evidence>
<name>A0A0A7EG88_9GAMM</name>
<dbReference type="SUPFAM" id="SSF160527">
    <property type="entry name" value="V-type ATPase subunit E-like"/>
    <property type="match status" value="1"/>
</dbReference>
<dbReference type="AlphaFoldDB" id="A0A0A7EG88"/>
<dbReference type="Pfam" id="PF09811">
    <property type="entry name" value="Yae1_N"/>
    <property type="match status" value="1"/>
</dbReference>
<dbReference type="InterPro" id="IPR000563">
    <property type="entry name" value="Flag_FliH"/>
</dbReference>
<feature type="domain" description="Flagellar assembly protein FliH/Type III secretion system HrpE" evidence="11">
    <location>
        <begin position="132"/>
        <end position="259"/>
    </location>
</feature>
<dbReference type="NCBIfam" id="NF004270">
    <property type="entry name" value="PRK05687.2-1"/>
    <property type="match status" value="1"/>
</dbReference>
<keyword evidence="5" id="KW-0813">Transport</keyword>
<dbReference type="eggNOG" id="COG1317">
    <property type="taxonomic scope" value="Bacteria"/>
</dbReference>
<evidence type="ECO:0000256" key="10">
    <source>
        <dbReference type="SAM" id="MobiDB-lite"/>
    </source>
</evidence>
<dbReference type="GO" id="GO:0071973">
    <property type="term" value="P:bacterial-type flagellum-dependent cell motility"/>
    <property type="evidence" value="ECO:0007669"/>
    <property type="project" value="InterPro"/>
</dbReference>
<dbReference type="GO" id="GO:0005829">
    <property type="term" value="C:cytosol"/>
    <property type="evidence" value="ECO:0007669"/>
    <property type="project" value="TreeGrafter"/>
</dbReference>
<dbReference type="Proteomes" id="UP000030341">
    <property type="component" value="Chromosome 1"/>
</dbReference>
<dbReference type="STRING" id="1348114.OM33_07825"/>
<organism evidence="13 14">
    <name type="scientific">Pseudoalteromonas piratica</name>
    <dbReference type="NCBI Taxonomy" id="1348114"/>
    <lineage>
        <taxon>Bacteria</taxon>
        <taxon>Pseudomonadati</taxon>
        <taxon>Pseudomonadota</taxon>
        <taxon>Gammaproteobacteria</taxon>
        <taxon>Alteromonadales</taxon>
        <taxon>Pseudoalteromonadaceae</taxon>
        <taxon>Pseudoalteromonas</taxon>
    </lineage>
</organism>
<gene>
    <name evidence="13" type="ORF">OM33_07825</name>
</gene>
<comment type="function">
    <text evidence="1">Needed for flagellar regrowth and assembly.</text>
</comment>
<evidence type="ECO:0000256" key="1">
    <source>
        <dbReference type="ARBA" id="ARBA00003041"/>
    </source>
</evidence>
<evidence type="ECO:0000256" key="4">
    <source>
        <dbReference type="ARBA" id="ARBA00016507"/>
    </source>
</evidence>
<evidence type="ECO:0000256" key="6">
    <source>
        <dbReference type="ARBA" id="ARBA00022490"/>
    </source>
</evidence>
<dbReference type="HOGENOM" id="CLU_062625_0_1_6"/>
<dbReference type="GO" id="GO:0015031">
    <property type="term" value="P:protein transport"/>
    <property type="evidence" value="ECO:0007669"/>
    <property type="project" value="UniProtKB-KW"/>
</dbReference>
<keyword evidence="7" id="KW-1005">Bacterial flagellum biogenesis</keyword>
<evidence type="ECO:0000256" key="5">
    <source>
        <dbReference type="ARBA" id="ARBA00022448"/>
    </source>
</evidence>
<accession>A0A0A7EG88</accession>
<comment type="subcellular location">
    <subcellularLocation>
        <location evidence="2">Cytoplasm</location>
    </subcellularLocation>
</comment>
<dbReference type="PANTHER" id="PTHR34982">
    <property type="entry name" value="YOP PROTEINS TRANSLOCATION PROTEIN L"/>
    <property type="match status" value="1"/>
</dbReference>
<feature type="region of interest" description="Disordered" evidence="10">
    <location>
        <begin position="21"/>
        <end position="46"/>
    </location>
</feature>
<evidence type="ECO:0000259" key="12">
    <source>
        <dbReference type="Pfam" id="PF09811"/>
    </source>
</evidence>
<dbReference type="InterPro" id="IPR018035">
    <property type="entry name" value="Flagellar_FliH/T3SS_HrpE"/>
</dbReference>
<dbReference type="GO" id="GO:0009288">
    <property type="term" value="C:bacterial-type flagellum"/>
    <property type="evidence" value="ECO:0007669"/>
    <property type="project" value="InterPro"/>
</dbReference>
<dbReference type="OrthoDB" id="8480773at2"/>
<comment type="similarity">
    <text evidence="3">Belongs to the FliH family.</text>
</comment>